<comment type="caution">
    <text evidence="1">The sequence shown here is derived from an EMBL/GenBank/DDBJ whole genome shotgun (WGS) entry which is preliminary data.</text>
</comment>
<sequence length="87" mass="10326">MPIENHTLVNELPEFKEDIHHLKMTDAHFKKLFDEYNFITEEVEKMEKEIVLTSTAEEEEFKKRRLQLKDTIVNYLKTVTAQKTASA</sequence>
<dbReference type="Proteomes" id="UP001379949">
    <property type="component" value="Unassembled WGS sequence"/>
</dbReference>
<organism evidence="1 2">
    <name type="scientific">Marinomonas arenicola</name>
    <dbReference type="NCBI Taxonomy" id="569601"/>
    <lineage>
        <taxon>Bacteria</taxon>
        <taxon>Pseudomonadati</taxon>
        <taxon>Pseudomonadota</taxon>
        <taxon>Gammaproteobacteria</taxon>
        <taxon>Oceanospirillales</taxon>
        <taxon>Oceanospirillaceae</taxon>
        <taxon>Marinomonas</taxon>
    </lineage>
</organism>
<reference evidence="1 2" key="1">
    <citation type="submission" date="2024-02" db="EMBL/GenBank/DDBJ databases">
        <title>Bacteria isolated from the canopy kelp, Nereocystis luetkeana.</title>
        <authorList>
            <person name="Pfister C.A."/>
            <person name="Younker I.T."/>
            <person name="Light S.H."/>
        </authorList>
    </citation>
    <scope>NUCLEOTIDE SEQUENCE [LARGE SCALE GENOMIC DNA]</scope>
    <source>
        <strain evidence="1 2">TI.4.07</strain>
    </source>
</reference>
<dbReference type="InterPro" id="IPR007420">
    <property type="entry name" value="DUF465"/>
</dbReference>
<dbReference type="RefSeq" id="WP_341562781.1">
    <property type="nucleotide sequence ID" value="NZ_JBAKAQ010000001.1"/>
</dbReference>
<evidence type="ECO:0000313" key="1">
    <source>
        <dbReference type="EMBL" id="MEL0614715.1"/>
    </source>
</evidence>
<protein>
    <submittedName>
        <fullName evidence="1">DUF465 domain-containing protein</fullName>
    </submittedName>
</protein>
<proteinExistence type="predicted"/>
<accession>A0ABU9GAD6</accession>
<name>A0ABU9GAD6_9GAMM</name>
<keyword evidence="2" id="KW-1185">Reference proteome</keyword>
<gene>
    <name evidence="1" type="ORF">V6242_16300</name>
</gene>
<evidence type="ECO:0000313" key="2">
    <source>
        <dbReference type="Proteomes" id="UP001379949"/>
    </source>
</evidence>
<dbReference type="Pfam" id="PF04325">
    <property type="entry name" value="DUF465"/>
    <property type="match status" value="1"/>
</dbReference>
<dbReference type="InterPro" id="IPR038444">
    <property type="entry name" value="DUF465_sf"/>
</dbReference>
<dbReference type="Gene3D" id="6.10.280.50">
    <property type="match status" value="1"/>
</dbReference>
<dbReference type="EMBL" id="JBAKAR010000019">
    <property type="protein sequence ID" value="MEL0614715.1"/>
    <property type="molecule type" value="Genomic_DNA"/>
</dbReference>